<dbReference type="HOGENOM" id="CLU_1535330_0_0_1"/>
<keyword evidence="2" id="KW-0732">Signal</keyword>
<reference evidence="3" key="2">
    <citation type="submission" date="2024-10" db="UniProtKB">
        <authorList>
            <consortium name="EnsemblProtists"/>
        </authorList>
    </citation>
    <scope>IDENTIFICATION</scope>
</reference>
<evidence type="ECO:0000313" key="4">
    <source>
        <dbReference type="Proteomes" id="UP000013827"/>
    </source>
</evidence>
<dbReference type="EnsemblProtists" id="EOD19863">
    <property type="protein sequence ID" value="EOD19863"/>
    <property type="gene ID" value="EMIHUDRAFT_242482"/>
</dbReference>
<dbReference type="GeneID" id="17265408"/>
<evidence type="ECO:0000256" key="1">
    <source>
        <dbReference type="SAM" id="MobiDB-lite"/>
    </source>
</evidence>
<accession>A0A0D3J8M8</accession>
<keyword evidence="4" id="KW-1185">Reference proteome</keyword>
<dbReference type="KEGG" id="ehx:EMIHUDRAFT_242482"/>
<dbReference type="RefSeq" id="XP_005772292.1">
    <property type="nucleotide sequence ID" value="XM_005772235.1"/>
</dbReference>
<dbReference type="AlphaFoldDB" id="A0A0D3J8M8"/>
<feature type="region of interest" description="Disordered" evidence="1">
    <location>
        <begin position="19"/>
        <end position="48"/>
    </location>
</feature>
<evidence type="ECO:0000256" key="2">
    <source>
        <dbReference type="SAM" id="SignalP"/>
    </source>
</evidence>
<sequence length="175" mass="19493">MVPFVRVLLLLLSGRPLRPLREPSEPPPLENRREPSEPPPLESRLPLSWQPPSQLAARLSSFARPDRPPVGACYEHTLWLPMLGTQTIRLTVETARTMRLLLQGVISLDDTVAYGSGAAAGKLDITFSAPTKRMLRRFGTSFHGADYVSQGDRATFLVKPPLSWRSVEVVLSRQN</sequence>
<protein>
    <submittedName>
        <fullName evidence="3">Uncharacterized protein</fullName>
    </submittedName>
</protein>
<reference evidence="4" key="1">
    <citation type="journal article" date="2013" name="Nature">
        <title>Pan genome of the phytoplankton Emiliania underpins its global distribution.</title>
        <authorList>
            <person name="Read B.A."/>
            <person name="Kegel J."/>
            <person name="Klute M.J."/>
            <person name="Kuo A."/>
            <person name="Lefebvre S.C."/>
            <person name="Maumus F."/>
            <person name="Mayer C."/>
            <person name="Miller J."/>
            <person name="Monier A."/>
            <person name="Salamov A."/>
            <person name="Young J."/>
            <person name="Aguilar M."/>
            <person name="Claverie J.M."/>
            <person name="Frickenhaus S."/>
            <person name="Gonzalez K."/>
            <person name="Herman E.K."/>
            <person name="Lin Y.C."/>
            <person name="Napier J."/>
            <person name="Ogata H."/>
            <person name="Sarno A.F."/>
            <person name="Shmutz J."/>
            <person name="Schroeder D."/>
            <person name="de Vargas C."/>
            <person name="Verret F."/>
            <person name="von Dassow P."/>
            <person name="Valentin K."/>
            <person name="Van de Peer Y."/>
            <person name="Wheeler G."/>
            <person name="Dacks J.B."/>
            <person name="Delwiche C.F."/>
            <person name="Dyhrman S.T."/>
            <person name="Glockner G."/>
            <person name="John U."/>
            <person name="Richards T."/>
            <person name="Worden A.Z."/>
            <person name="Zhang X."/>
            <person name="Grigoriev I.V."/>
            <person name="Allen A.E."/>
            <person name="Bidle K."/>
            <person name="Borodovsky M."/>
            <person name="Bowler C."/>
            <person name="Brownlee C."/>
            <person name="Cock J.M."/>
            <person name="Elias M."/>
            <person name="Gladyshev V.N."/>
            <person name="Groth M."/>
            <person name="Guda C."/>
            <person name="Hadaegh A."/>
            <person name="Iglesias-Rodriguez M.D."/>
            <person name="Jenkins J."/>
            <person name="Jones B.M."/>
            <person name="Lawson T."/>
            <person name="Leese F."/>
            <person name="Lindquist E."/>
            <person name="Lobanov A."/>
            <person name="Lomsadze A."/>
            <person name="Malik S.B."/>
            <person name="Marsh M.E."/>
            <person name="Mackinder L."/>
            <person name="Mock T."/>
            <person name="Mueller-Roeber B."/>
            <person name="Pagarete A."/>
            <person name="Parker M."/>
            <person name="Probert I."/>
            <person name="Quesneville H."/>
            <person name="Raines C."/>
            <person name="Rensing S.A."/>
            <person name="Riano-Pachon D.M."/>
            <person name="Richier S."/>
            <person name="Rokitta S."/>
            <person name="Shiraiwa Y."/>
            <person name="Soanes D.M."/>
            <person name="van der Giezen M."/>
            <person name="Wahlund T.M."/>
            <person name="Williams B."/>
            <person name="Wilson W."/>
            <person name="Wolfe G."/>
            <person name="Wurch L.L."/>
        </authorList>
    </citation>
    <scope>NUCLEOTIDE SEQUENCE</scope>
</reference>
<feature type="chain" id="PRO_5044192959" evidence="2">
    <location>
        <begin position="20"/>
        <end position="175"/>
    </location>
</feature>
<feature type="compositionally biased region" description="Basic and acidic residues" evidence="1">
    <location>
        <begin position="19"/>
        <end position="36"/>
    </location>
</feature>
<organism evidence="3 4">
    <name type="scientific">Emiliania huxleyi (strain CCMP1516)</name>
    <dbReference type="NCBI Taxonomy" id="280463"/>
    <lineage>
        <taxon>Eukaryota</taxon>
        <taxon>Haptista</taxon>
        <taxon>Haptophyta</taxon>
        <taxon>Prymnesiophyceae</taxon>
        <taxon>Isochrysidales</taxon>
        <taxon>Noelaerhabdaceae</taxon>
        <taxon>Emiliania</taxon>
    </lineage>
</organism>
<dbReference type="Proteomes" id="UP000013827">
    <property type="component" value="Unassembled WGS sequence"/>
</dbReference>
<evidence type="ECO:0000313" key="3">
    <source>
        <dbReference type="EnsemblProtists" id="EOD19863"/>
    </source>
</evidence>
<proteinExistence type="predicted"/>
<dbReference type="PaxDb" id="2903-EOD19863"/>
<name>A0A0D3J8M8_EMIH1</name>
<feature type="signal peptide" evidence="2">
    <location>
        <begin position="1"/>
        <end position="19"/>
    </location>
</feature>